<reference evidence="5" key="1">
    <citation type="submission" date="2023-07" db="EMBL/GenBank/DDBJ databases">
        <title>Sequencing the genomes of 1000 actinobacteria strains.</title>
        <authorList>
            <person name="Klenk H.-P."/>
        </authorList>
    </citation>
    <scope>NUCLEOTIDE SEQUENCE</scope>
    <source>
        <strain evidence="5">DSM 45977</strain>
    </source>
</reference>
<dbReference type="Pfam" id="PF07729">
    <property type="entry name" value="FCD"/>
    <property type="match status" value="1"/>
</dbReference>
<accession>A0AAE3ZGX7</accession>
<keyword evidence="1" id="KW-0805">Transcription regulation</keyword>
<dbReference type="InterPro" id="IPR000524">
    <property type="entry name" value="Tscrpt_reg_HTH_GntR"/>
</dbReference>
<dbReference type="PROSITE" id="PS50949">
    <property type="entry name" value="HTH_GNTR"/>
    <property type="match status" value="1"/>
</dbReference>
<dbReference type="InterPro" id="IPR008920">
    <property type="entry name" value="TF_FadR/GntR_C"/>
</dbReference>
<dbReference type="Gene3D" id="1.10.10.10">
    <property type="entry name" value="Winged helix-like DNA-binding domain superfamily/Winged helix DNA-binding domain"/>
    <property type="match status" value="1"/>
</dbReference>
<dbReference type="Proteomes" id="UP001180845">
    <property type="component" value="Unassembled WGS sequence"/>
</dbReference>
<keyword evidence="2 5" id="KW-0238">DNA-binding</keyword>
<comment type="caution">
    <text evidence="5">The sequence shown here is derived from an EMBL/GenBank/DDBJ whole genome shotgun (WGS) entry which is preliminary data.</text>
</comment>
<dbReference type="EMBL" id="JAVDXW010000001">
    <property type="protein sequence ID" value="MDR7303545.1"/>
    <property type="molecule type" value="Genomic_DNA"/>
</dbReference>
<dbReference type="PANTHER" id="PTHR43537">
    <property type="entry name" value="TRANSCRIPTIONAL REGULATOR, GNTR FAMILY"/>
    <property type="match status" value="1"/>
</dbReference>
<dbReference type="InterPro" id="IPR036390">
    <property type="entry name" value="WH_DNA-bd_sf"/>
</dbReference>
<dbReference type="Gene3D" id="1.20.120.530">
    <property type="entry name" value="GntR ligand-binding domain-like"/>
    <property type="match status" value="1"/>
</dbReference>
<evidence type="ECO:0000259" key="4">
    <source>
        <dbReference type="PROSITE" id="PS50949"/>
    </source>
</evidence>
<dbReference type="InterPro" id="IPR011711">
    <property type="entry name" value="GntR_C"/>
</dbReference>
<gene>
    <name evidence="5" type="ORF">JOF55_003726</name>
</gene>
<dbReference type="RefSeq" id="WP_310275931.1">
    <property type="nucleotide sequence ID" value="NZ_JAVDXW010000001.1"/>
</dbReference>
<evidence type="ECO:0000256" key="3">
    <source>
        <dbReference type="ARBA" id="ARBA00023163"/>
    </source>
</evidence>
<dbReference type="SMART" id="SM00345">
    <property type="entry name" value="HTH_GNTR"/>
    <property type="match status" value="1"/>
</dbReference>
<evidence type="ECO:0000256" key="2">
    <source>
        <dbReference type="ARBA" id="ARBA00023125"/>
    </source>
</evidence>
<keyword evidence="6" id="KW-1185">Reference proteome</keyword>
<name>A0AAE3ZGX7_9ACTN</name>
<dbReference type="AlphaFoldDB" id="A0AAE3ZGX7"/>
<dbReference type="InterPro" id="IPR036388">
    <property type="entry name" value="WH-like_DNA-bd_sf"/>
</dbReference>
<dbReference type="GO" id="GO:0003700">
    <property type="term" value="F:DNA-binding transcription factor activity"/>
    <property type="evidence" value="ECO:0007669"/>
    <property type="project" value="InterPro"/>
</dbReference>
<dbReference type="SUPFAM" id="SSF48008">
    <property type="entry name" value="GntR ligand-binding domain-like"/>
    <property type="match status" value="1"/>
</dbReference>
<evidence type="ECO:0000313" key="6">
    <source>
        <dbReference type="Proteomes" id="UP001180845"/>
    </source>
</evidence>
<dbReference type="PRINTS" id="PR00035">
    <property type="entry name" value="HTHGNTR"/>
</dbReference>
<proteinExistence type="predicted"/>
<protein>
    <submittedName>
        <fullName evidence="5">DNA-binding FadR family transcriptional regulator</fullName>
    </submittedName>
</protein>
<keyword evidence="3" id="KW-0804">Transcription</keyword>
<dbReference type="Pfam" id="PF00392">
    <property type="entry name" value="GntR"/>
    <property type="match status" value="1"/>
</dbReference>
<dbReference type="PANTHER" id="PTHR43537:SF44">
    <property type="entry name" value="GNTR FAMILY REGULATORY PROTEIN"/>
    <property type="match status" value="1"/>
</dbReference>
<dbReference type="SUPFAM" id="SSF46785">
    <property type="entry name" value="Winged helix' DNA-binding domain"/>
    <property type="match status" value="1"/>
</dbReference>
<evidence type="ECO:0000256" key="1">
    <source>
        <dbReference type="ARBA" id="ARBA00023015"/>
    </source>
</evidence>
<dbReference type="CDD" id="cd07377">
    <property type="entry name" value="WHTH_GntR"/>
    <property type="match status" value="1"/>
</dbReference>
<sequence length="247" mass="26957">MTETVSTSTQNLSASSRAPLRGQTVIEQIKAYILRHRLAPGDPLPTESALCEELGASRSSVREAIKTLSALDIVEVRHGHGTYVGRLSMAALVEGLVFRAQLSSQDDFAVLGELIGVRQLLEQGFAGPILAAFDDELRAALDAQVEEMRRRTDLGEPFVEADRAFHLLLIQPLRNDLVSQLTAAFWDVHAVVAPMLSTSLEHARETVDAHAGIVTAAANGDEAAFVRAIETHYAPVREQLDYHLRQS</sequence>
<evidence type="ECO:0000313" key="5">
    <source>
        <dbReference type="EMBL" id="MDR7303545.1"/>
    </source>
</evidence>
<feature type="domain" description="HTH gntR-type" evidence="4">
    <location>
        <begin position="19"/>
        <end position="87"/>
    </location>
</feature>
<organism evidence="5 6">
    <name type="scientific">Haloactinomyces albus</name>
    <dbReference type="NCBI Taxonomy" id="1352928"/>
    <lineage>
        <taxon>Bacteria</taxon>
        <taxon>Bacillati</taxon>
        <taxon>Actinomycetota</taxon>
        <taxon>Actinomycetes</taxon>
        <taxon>Actinopolysporales</taxon>
        <taxon>Actinopolysporaceae</taxon>
        <taxon>Haloactinomyces</taxon>
    </lineage>
</organism>
<dbReference type="SMART" id="SM00895">
    <property type="entry name" value="FCD"/>
    <property type="match status" value="1"/>
</dbReference>
<dbReference type="GO" id="GO:0003677">
    <property type="term" value="F:DNA binding"/>
    <property type="evidence" value="ECO:0007669"/>
    <property type="project" value="UniProtKB-KW"/>
</dbReference>